<dbReference type="Proteomes" id="UP000248863">
    <property type="component" value="Unassembled WGS sequence"/>
</dbReference>
<gene>
    <name evidence="3" type="ORF">CH338_21955</name>
</gene>
<keyword evidence="1" id="KW-0472">Membrane</keyword>
<dbReference type="AlphaFoldDB" id="A0A327K7Y9"/>
<dbReference type="EMBL" id="NPEU01000340">
    <property type="protein sequence ID" value="RAI33795.1"/>
    <property type="molecule type" value="Genomic_DNA"/>
</dbReference>
<proteinExistence type="predicted"/>
<organism evidence="3 4">
    <name type="scientific">Rhodoplanes elegans</name>
    <dbReference type="NCBI Taxonomy" id="29408"/>
    <lineage>
        <taxon>Bacteria</taxon>
        <taxon>Pseudomonadati</taxon>
        <taxon>Pseudomonadota</taxon>
        <taxon>Alphaproteobacteria</taxon>
        <taxon>Hyphomicrobiales</taxon>
        <taxon>Nitrobacteraceae</taxon>
        <taxon>Rhodoplanes</taxon>
    </lineage>
</organism>
<keyword evidence="4" id="KW-1185">Reference proteome</keyword>
<evidence type="ECO:0000313" key="4">
    <source>
        <dbReference type="Proteomes" id="UP000248863"/>
    </source>
</evidence>
<comment type="caution">
    <text evidence="3">The sequence shown here is derived from an EMBL/GenBank/DDBJ whole genome shotgun (WGS) entry which is preliminary data.</text>
</comment>
<name>A0A327K7Y9_9BRAD</name>
<protein>
    <recommendedName>
        <fullName evidence="2">DUF1468 domain-containing protein</fullName>
    </recommendedName>
</protein>
<dbReference type="RefSeq" id="WP_111359233.1">
    <property type="nucleotide sequence ID" value="NZ_NHSK01000136.1"/>
</dbReference>
<dbReference type="InterPro" id="IPR009936">
    <property type="entry name" value="DUF1468"/>
</dbReference>
<sequence>MTLRRDTVAGAAFVVLAGLLWWLSDDLPVGSLAMPGAGMMPMIAIGLVALFGAVLLVRGASTPPITAAHWSDADHAVRVIVFAELATALYTRLGVLITMSLLLFGLVALVERRGILRAAVFAVGVTVTLWAVFGMLLKSPLPTGSIWS</sequence>
<evidence type="ECO:0000259" key="2">
    <source>
        <dbReference type="Pfam" id="PF07331"/>
    </source>
</evidence>
<evidence type="ECO:0000256" key="1">
    <source>
        <dbReference type="SAM" id="Phobius"/>
    </source>
</evidence>
<dbReference type="OrthoDB" id="1684085at2"/>
<evidence type="ECO:0000313" key="3">
    <source>
        <dbReference type="EMBL" id="RAI33795.1"/>
    </source>
</evidence>
<dbReference type="Pfam" id="PF07331">
    <property type="entry name" value="TctB"/>
    <property type="match status" value="1"/>
</dbReference>
<reference evidence="3 4" key="1">
    <citation type="submission" date="2017-07" db="EMBL/GenBank/DDBJ databases">
        <title>Draft Genome Sequences of Select Purple Nonsulfur Bacteria.</title>
        <authorList>
            <person name="Lasarre B."/>
            <person name="Mckinlay J.B."/>
        </authorList>
    </citation>
    <scope>NUCLEOTIDE SEQUENCE [LARGE SCALE GENOMIC DNA]</scope>
    <source>
        <strain evidence="3 4">DSM 11907</strain>
    </source>
</reference>
<accession>A0A327K7Y9</accession>
<feature type="domain" description="DUF1468" evidence="2">
    <location>
        <begin position="8"/>
        <end position="142"/>
    </location>
</feature>
<feature type="transmembrane region" description="Helical" evidence="1">
    <location>
        <begin position="7"/>
        <end position="24"/>
    </location>
</feature>
<feature type="transmembrane region" description="Helical" evidence="1">
    <location>
        <begin position="89"/>
        <end position="109"/>
    </location>
</feature>
<keyword evidence="1" id="KW-0812">Transmembrane</keyword>
<feature type="transmembrane region" description="Helical" evidence="1">
    <location>
        <begin position="36"/>
        <end position="57"/>
    </location>
</feature>
<keyword evidence="1" id="KW-1133">Transmembrane helix</keyword>
<feature type="transmembrane region" description="Helical" evidence="1">
    <location>
        <begin position="115"/>
        <end position="137"/>
    </location>
</feature>